<protein>
    <submittedName>
        <fullName evidence="2">DUF4383 domain-containing protein</fullName>
    </submittedName>
</protein>
<feature type="transmembrane region" description="Helical" evidence="1">
    <location>
        <begin position="87"/>
        <end position="104"/>
    </location>
</feature>
<dbReference type="AlphaFoldDB" id="A0A850DP01"/>
<organism evidence="2 3">
    <name type="scientific">Curtobacterium citreum</name>
    <dbReference type="NCBI Taxonomy" id="2036"/>
    <lineage>
        <taxon>Bacteria</taxon>
        <taxon>Bacillati</taxon>
        <taxon>Actinomycetota</taxon>
        <taxon>Actinomycetes</taxon>
        <taxon>Micrococcales</taxon>
        <taxon>Microbacteriaceae</taxon>
        <taxon>Curtobacterium</taxon>
    </lineage>
</organism>
<dbReference type="Pfam" id="PF14325">
    <property type="entry name" value="DUF4383"/>
    <property type="match status" value="1"/>
</dbReference>
<keyword evidence="1" id="KW-0812">Transmembrane</keyword>
<evidence type="ECO:0000313" key="3">
    <source>
        <dbReference type="Proteomes" id="UP000539146"/>
    </source>
</evidence>
<feature type="transmembrane region" description="Helical" evidence="1">
    <location>
        <begin position="59"/>
        <end position="80"/>
    </location>
</feature>
<dbReference type="RefSeq" id="WP_175325321.1">
    <property type="nucleotide sequence ID" value="NZ_BAAAWP010000001.1"/>
</dbReference>
<name>A0A850DP01_9MICO</name>
<gene>
    <name evidence="2" type="ORF">HP467_04155</name>
</gene>
<feature type="transmembrane region" description="Helical" evidence="1">
    <location>
        <begin position="110"/>
        <end position="135"/>
    </location>
</feature>
<proteinExistence type="predicted"/>
<accession>A0A850DP01</accession>
<reference evidence="2 3" key="1">
    <citation type="submission" date="2020-05" db="EMBL/GenBank/DDBJ databases">
        <title>Genome Sequencing of Type Strains.</title>
        <authorList>
            <person name="Lemaire J.F."/>
            <person name="Inderbitzin P."/>
            <person name="Gregorio O.A."/>
            <person name="Collins S.B."/>
            <person name="Wespe N."/>
            <person name="Knight-Connoni V."/>
        </authorList>
    </citation>
    <scope>NUCLEOTIDE SEQUENCE [LARGE SCALE GENOMIC DNA]</scope>
    <source>
        <strain evidence="2 3">DSM 20512</strain>
    </source>
</reference>
<comment type="caution">
    <text evidence="2">The sequence shown here is derived from an EMBL/GenBank/DDBJ whole genome shotgun (WGS) entry which is preliminary data.</text>
</comment>
<evidence type="ECO:0000256" key="1">
    <source>
        <dbReference type="SAM" id="Phobius"/>
    </source>
</evidence>
<dbReference type="Proteomes" id="UP000539146">
    <property type="component" value="Unassembled WGS sequence"/>
</dbReference>
<keyword evidence="1" id="KW-1133">Transmembrane helix</keyword>
<keyword evidence="1" id="KW-0472">Membrane</keyword>
<evidence type="ECO:0000313" key="2">
    <source>
        <dbReference type="EMBL" id="NUU27306.1"/>
    </source>
</evidence>
<sequence length="153" mass="16058">MAIKEPSITASPNRGLALTAGALLALWGFLGFFLAADGDPGFFSRQGGMLWNAFGVNPAMALLWVLLAMVLLITGLGTTIGSRNGNLLVGIVLVVMAVYGFALGNTSANVFALTFADNLFHAIVGVVLLLTAFGADRENIRAIRGSRRMDTTV</sequence>
<dbReference type="EMBL" id="JABMCG010000086">
    <property type="protein sequence ID" value="NUU27306.1"/>
    <property type="molecule type" value="Genomic_DNA"/>
</dbReference>